<feature type="compositionally biased region" description="Basic and acidic residues" evidence="1">
    <location>
        <begin position="119"/>
        <end position="160"/>
    </location>
</feature>
<organism evidence="2 3">
    <name type="scientific">Lentithecium fluviatile CBS 122367</name>
    <dbReference type="NCBI Taxonomy" id="1168545"/>
    <lineage>
        <taxon>Eukaryota</taxon>
        <taxon>Fungi</taxon>
        <taxon>Dikarya</taxon>
        <taxon>Ascomycota</taxon>
        <taxon>Pezizomycotina</taxon>
        <taxon>Dothideomycetes</taxon>
        <taxon>Pleosporomycetidae</taxon>
        <taxon>Pleosporales</taxon>
        <taxon>Massarineae</taxon>
        <taxon>Lentitheciaceae</taxon>
        <taxon>Lentithecium</taxon>
    </lineage>
</organism>
<reference evidence="2" key="1">
    <citation type="journal article" date="2020" name="Stud. Mycol.">
        <title>101 Dothideomycetes genomes: a test case for predicting lifestyles and emergence of pathogens.</title>
        <authorList>
            <person name="Haridas S."/>
            <person name="Albert R."/>
            <person name="Binder M."/>
            <person name="Bloem J."/>
            <person name="Labutti K."/>
            <person name="Salamov A."/>
            <person name="Andreopoulos B."/>
            <person name="Baker S."/>
            <person name="Barry K."/>
            <person name="Bills G."/>
            <person name="Bluhm B."/>
            <person name="Cannon C."/>
            <person name="Castanera R."/>
            <person name="Culley D."/>
            <person name="Daum C."/>
            <person name="Ezra D."/>
            <person name="Gonzalez J."/>
            <person name="Henrissat B."/>
            <person name="Kuo A."/>
            <person name="Liang C."/>
            <person name="Lipzen A."/>
            <person name="Lutzoni F."/>
            <person name="Magnuson J."/>
            <person name="Mondo S."/>
            <person name="Nolan M."/>
            <person name="Ohm R."/>
            <person name="Pangilinan J."/>
            <person name="Park H.-J."/>
            <person name="Ramirez L."/>
            <person name="Alfaro M."/>
            <person name="Sun H."/>
            <person name="Tritt A."/>
            <person name="Yoshinaga Y."/>
            <person name="Zwiers L.-H."/>
            <person name="Turgeon B."/>
            <person name="Goodwin S."/>
            <person name="Spatafora J."/>
            <person name="Crous P."/>
            <person name="Grigoriev I."/>
        </authorList>
    </citation>
    <scope>NUCLEOTIDE SEQUENCE</scope>
    <source>
        <strain evidence="2">CBS 122367</strain>
    </source>
</reference>
<feature type="compositionally biased region" description="Basic and acidic residues" evidence="1">
    <location>
        <begin position="262"/>
        <end position="273"/>
    </location>
</feature>
<feature type="compositionally biased region" description="Low complexity" evidence="1">
    <location>
        <begin position="597"/>
        <end position="608"/>
    </location>
</feature>
<feature type="region of interest" description="Disordered" evidence="1">
    <location>
        <begin position="114"/>
        <end position="164"/>
    </location>
</feature>
<dbReference type="Proteomes" id="UP000799291">
    <property type="component" value="Unassembled WGS sequence"/>
</dbReference>
<accession>A0A6G1J2S8</accession>
<protein>
    <submittedName>
        <fullName evidence="2">Uncharacterized protein</fullName>
    </submittedName>
</protein>
<name>A0A6G1J2S8_9PLEO</name>
<keyword evidence="3" id="KW-1185">Reference proteome</keyword>
<gene>
    <name evidence="2" type="ORF">K458DRAFT_418100</name>
</gene>
<evidence type="ECO:0000313" key="2">
    <source>
        <dbReference type="EMBL" id="KAF2684535.1"/>
    </source>
</evidence>
<feature type="region of interest" description="Disordered" evidence="1">
    <location>
        <begin position="35"/>
        <end position="58"/>
    </location>
</feature>
<feature type="region of interest" description="Disordered" evidence="1">
    <location>
        <begin position="566"/>
        <end position="608"/>
    </location>
</feature>
<evidence type="ECO:0000256" key="1">
    <source>
        <dbReference type="SAM" id="MobiDB-lite"/>
    </source>
</evidence>
<feature type="region of interest" description="Disordered" evidence="1">
    <location>
        <begin position="1285"/>
        <end position="1317"/>
    </location>
</feature>
<feature type="region of interest" description="Disordered" evidence="1">
    <location>
        <begin position="178"/>
        <end position="389"/>
    </location>
</feature>
<evidence type="ECO:0000313" key="3">
    <source>
        <dbReference type="Proteomes" id="UP000799291"/>
    </source>
</evidence>
<feature type="compositionally biased region" description="Low complexity" evidence="1">
    <location>
        <begin position="1090"/>
        <end position="1099"/>
    </location>
</feature>
<dbReference type="EMBL" id="MU005581">
    <property type="protein sequence ID" value="KAF2684535.1"/>
    <property type="molecule type" value="Genomic_DNA"/>
</dbReference>
<feature type="region of interest" description="Disordered" evidence="1">
    <location>
        <begin position="423"/>
        <end position="445"/>
    </location>
</feature>
<feature type="region of interest" description="Disordered" evidence="1">
    <location>
        <begin position="1225"/>
        <end position="1248"/>
    </location>
</feature>
<proteinExistence type="predicted"/>
<feature type="compositionally biased region" description="Basic and acidic residues" evidence="1">
    <location>
        <begin position="1285"/>
        <end position="1311"/>
    </location>
</feature>
<feature type="region of interest" description="Disordered" evidence="1">
    <location>
        <begin position="1043"/>
        <end position="1062"/>
    </location>
</feature>
<feature type="compositionally biased region" description="Polar residues" evidence="1">
    <location>
        <begin position="285"/>
        <end position="297"/>
    </location>
</feature>
<feature type="compositionally biased region" description="Low complexity" evidence="1">
    <location>
        <begin position="575"/>
        <end position="587"/>
    </location>
</feature>
<sequence>MAWWRRDPSLWARTPIHRYARRTLRDHEATLRARCFSKTNPSSAQHKDDDNGRPSGMSNLEWMQLQHYRRWKRRFEEDPYKALFGASESMLTGKGLKDWGWVYKSFPKWVVDEMGVGKNGDKGKEDTDPGLKPKTSDDKAYPKKVHLNEDGTPKERERMFAEPSIRLTKRFEKQLWNSGVASPSDTRRPREQSELQFASAKTSKDAGLQSNITPRQVEQSRNVASSASHKPGATMENKSDTSKDQNPIESEQARKVNNSELEDGKALNKEANTRETSFIEEFLADTSSEPRASSSNQKDTDKTWRQTTLERMSSLRDAGSLPKPRRTDMPIIDVTARKRPIPESNTASAEDVKKLPATEAGTSLLGTVEASEAPLNDAKKTDASGEDSTPWLILHGTPGAHLDESFWRDYRDAKIGKETAVLSNGDQECQEPASTTSPSDVGKWSNVLSSNEPAAKEMNGEEWLVEPDRVTEEVPGKGPRSGPALSPRKSRTEILDQLPKDDLDFLSASDLRASMGRSKKDQPDNHILRQKLEKEFKSLQKDDSQLHPMIQSKIMNDQFVRRKERELKQSQKNVEAQQEDAASASIAAKKDQDVKDSQQSQEAASTSALSGSVLETSLDFMSRWLHTGGNVLAQHFWQDPVQVLEEQNQKNRASQDPLFKGIIKGVHASRRAMQQVRVDLVSDIPASKSLLRRLTKNEDTILKIGTKEGIHRKPTSSSEDRGHDQVRQLRQALVDTDADYNKACEAVDGMEKSEPSEGLKRRLRVGSDIIQKNAKLTRMMIFGLQTRFEKSGVVGVDQRGGDLVQHVLALHDTQIALSRLVERVMQGYGISAKAEETIPEQESSNEAITADAPAITLEVDPGLSNVPKETKHLDSAAVNARLEAEVSAQKAAMRGLSDDGYSRAPKPLTRKLFDVPNPLAHSLFRPFGLQLESLGKDIEAGESEAAKAAKNEKADKELVKEVKKAYEDVYGPITVEHRQVTSAEEAAVAIDTDAQQDLGWLIEVAPKNPEVAETKAAPTMQMLKEDEVSPTVTVADDWIINSDDHSAGAHGSATQSLKEEVSPAITTGEDWIISSSDHSATQLLKEDEVSPTVSTSEEPTPTPLDNSVTASESAAPLVKDDEGSSVVHSEPLSEGLDQQPGPEASSATEYTVYTYDPHSDEMVVASSAASSTQSESDLKPLTLHESFNILDHPSKFLPHLPASFEIVTAKPDMLIVRSTSQPGINTTRIPASASTAPDSEIPVEKEEAEGWKGINPIDGTARLSPTGYVGDGLDLQRDFEERRRAAGEYHGRSMREAKERSKRWDGKNSGKEKRKSGFGSVMKTAIVAAATCYVVGVAAELVR</sequence>
<feature type="region of interest" description="Disordered" evidence="1">
    <location>
        <begin position="1082"/>
        <end position="1146"/>
    </location>
</feature>
<dbReference type="OrthoDB" id="3946750at2759"/>
<feature type="region of interest" description="Disordered" evidence="1">
    <location>
        <begin position="467"/>
        <end position="490"/>
    </location>
</feature>
<feature type="compositionally biased region" description="Polar residues" evidence="1">
    <location>
        <begin position="244"/>
        <end position="259"/>
    </location>
</feature>
<feature type="compositionally biased region" description="Polar residues" evidence="1">
    <location>
        <begin position="208"/>
        <end position="228"/>
    </location>
</feature>
<feature type="compositionally biased region" description="Polar residues" evidence="1">
    <location>
        <begin position="423"/>
        <end position="439"/>
    </location>
</feature>
<feature type="compositionally biased region" description="Polar residues" evidence="1">
    <location>
        <begin position="1225"/>
        <end position="1237"/>
    </location>
</feature>